<evidence type="ECO:0000313" key="3">
    <source>
        <dbReference type="Proteomes" id="UP000095038"/>
    </source>
</evidence>
<reference evidence="3" key="1">
    <citation type="submission" date="2016-05" db="EMBL/GenBank/DDBJ databases">
        <title>Comparative genomics of biotechnologically important yeasts.</title>
        <authorList>
            <consortium name="DOE Joint Genome Institute"/>
            <person name="Riley R."/>
            <person name="Haridas S."/>
            <person name="Wolfe K.H."/>
            <person name="Lopes M.R."/>
            <person name="Hittinger C.T."/>
            <person name="Goker M."/>
            <person name="Salamov A."/>
            <person name="Wisecaver J."/>
            <person name="Long T.M."/>
            <person name="Aerts A.L."/>
            <person name="Barry K."/>
            <person name="Choi C."/>
            <person name="Clum A."/>
            <person name="Coughlan A.Y."/>
            <person name="Deshpande S."/>
            <person name="Douglass A.P."/>
            <person name="Hanson S.J."/>
            <person name="Klenk H.-P."/>
            <person name="Labutti K."/>
            <person name="Lapidus A."/>
            <person name="Lindquist E."/>
            <person name="Lipzen A."/>
            <person name="Meier-Kolthoff J.P."/>
            <person name="Ohm R.A."/>
            <person name="Otillar R.P."/>
            <person name="Pangilinan J."/>
            <person name="Peng Y."/>
            <person name="Rokas A."/>
            <person name="Rosa C.A."/>
            <person name="Scheuner C."/>
            <person name="Sibirny A.A."/>
            <person name="Slot J.C."/>
            <person name="Stielow J.B."/>
            <person name="Sun H."/>
            <person name="Kurtzman C.P."/>
            <person name="Blackwell M."/>
            <person name="Grigoriev I.V."/>
            <person name="Jeffries T.W."/>
        </authorList>
    </citation>
    <scope>NUCLEOTIDE SEQUENCE [LARGE SCALE GENOMIC DNA]</scope>
    <source>
        <strain evidence="3">DSM 1968</strain>
    </source>
</reference>
<evidence type="ECO:0000256" key="1">
    <source>
        <dbReference type="SAM" id="MobiDB-lite"/>
    </source>
</evidence>
<feature type="region of interest" description="Disordered" evidence="1">
    <location>
        <begin position="1187"/>
        <end position="1208"/>
    </location>
</feature>
<dbReference type="GeneID" id="30965801"/>
<dbReference type="RefSeq" id="XP_020049538.1">
    <property type="nucleotide sequence ID" value="XM_020192165.1"/>
</dbReference>
<dbReference type="EMBL" id="KV454475">
    <property type="protein sequence ID" value="ODV63231.1"/>
    <property type="molecule type" value="Genomic_DNA"/>
</dbReference>
<proteinExistence type="predicted"/>
<evidence type="ECO:0000313" key="2">
    <source>
        <dbReference type="EMBL" id="ODV63231.1"/>
    </source>
</evidence>
<keyword evidence="3" id="KW-1185">Reference proteome</keyword>
<gene>
    <name evidence="2" type="ORF">ASCRUDRAFT_73135</name>
</gene>
<sequence>MIHDTKLLRLAKCFCLLTDSLLHNHVNQLTNFSTLSALWFRNRTRGKVKRKKLPIDEEYVDASTFFGLDTAPEELQRENEVSNSFLDSDQTDSSFASDKEISDFEYPDEDKLKYAQHNVWQPEPTFTTSSNQKNNHNQKINNPFLDFEKSNLNSQKNQVFKRKNQNLSNLDLPESESNFEHNNFTSQQNNYNFFNEKSEKSLNSQYSNQNHPFPNHSTFTHDNRTSGNRYNNSQDHNRWQFTPKDYSSDTTSMRKGIDQLKPFKLLHPFFNPIINAFQNIYLQNFLQTQFYILDNREKFFLPFYPSFINNHRFFLRETIENFYNSNLISKNSIFLSPVFQNFHSFSNLFAYKSEARYLTEKYKHIRYPVIPVFHTGFYFKLHDQYLDWLYNYTNFVYSRISTFTNTNLFDVYKFDLLNETVSNSHSIQEDDASLNSPFKEISGPTQAEIENYFIHYNPHSNQEQSPEDQNFLNKSELTKEESAFFSSFDNLISGIDSNPLMEYSAVFHINDDIEYAVDLFFWLHKGSNTTENDLNNLYDALTPFFGIYKEIHYLEYKFILSLCYVLRKHIRPYEYNSFLSFLNNTLNNYLNHHKVKSNEHTQDKINSEVFFNIHQVLINQLLLVLKNNIVDGSLIYSFSKFRKSNQFFINKTNKVNDERMKYGITPIKFHIRQRAYYNAVADIRSSLLNIITGTIKTINKNDSESDYDENNKIYSRRSEFKSILDFSPTVLNNLFQFFINCNFLLDAKYILNIIVFEKRMIPSILSIEDYLTKTMEKSFREEITMKKQFEIFERNRILGDYYFPLNNFFKNEKSIISIEILRNLIEFCSCTAELFHLIDLIRVKTKNKKIINTDSISSNEEGFQELSNLLVQNEENNLSEDVYCDNHEIFDLLYRDIFVKLDKLYFLGKNQHRSSLLVQSEINEMLYEIEKKSRISVKENIDSLLVRQFIVCNNYRVITNYIEHGSFVRTPFLKRKTKAEEKEKEEEGEGEGKDNNAEVKEMDDEMDITNEVRKAIENKEVYSSKVLKEESKKSSVVKENEFDDLIRGEMKNVIMKDCFECNELLIPIVNEKTKHKQLDNFVNIKRRLNKFNGILSRLNKVMVVSDYVKKYKFERQKKAEKVFDSEDDSLSNVEKFVLENPKNFDKLVLNESYRKLVADEDKRKSLVEAKNIEKEYAERLKRFKKEENDKEKQKNALNENENEDEYKKPITEKEDWEVQYVGDKQEIEIPGEDIFNKTQKIENGDELDQYRNQFEKYLNMDNNEMGKEELDLNEIQEGSNKRLDEVLKFKNEPLQLKQELRGFYSIREIFSKKEETFLKYYWIKLEKFREEIDELKYRKLNMDVYQINRLERLIDEYMSRYEALQEIFREYLYSYYDRKDEMLARLRDEFAPDRDLEITKLKKNLSSSTYQDIPRRIRSDMEINAKVSNLKEIEPVSETKRVKFVVDSKGTLLRSSTATGGAAEDVHFLKSDD</sequence>
<accession>A0A1D2VNN5</accession>
<dbReference type="Proteomes" id="UP000095038">
    <property type="component" value="Unassembled WGS sequence"/>
</dbReference>
<organism evidence="2 3">
    <name type="scientific">Ascoidea rubescens DSM 1968</name>
    <dbReference type="NCBI Taxonomy" id="1344418"/>
    <lineage>
        <taxon>Eukaryota</taxon>
        <taxon>Fungi</taxon>
        <taxon>Dikarya</taxon>
        <taxon>Ascomycota</taxon>
        <taxon>Saccharomycotina</taxon>
        <taxon>Saccharomycetes</taxon>
        <taxon>Ascoideaceae</taxon>
        <taxon>Ascoidea</taxon>
    </lineage>
</organism>
<name>A0A1D2VNN5_9ASCO</name>
<dbReference type="InParanoid" id="A0A1D2VNN5"/>
<protein>
    <submittedName>
        <fullName evidence="2">Uncharacterized protein</fullName>
    </submittedName>
</protein>
<feature type="region of interest" description="Disordered" evidence="1">
    <location>
        <begin position="978"/>
        <end position="998"/>
    </location>
</feature>